<dbReference type="PANTHER" id="PTHR48050:SF13">
    <property type="entry name" value="STEROL 3-BETA-GLUCOSYLTRANSFERASE UGT80A2"/>
    <property type="match status" value="1"/>
</dbReference>
<dbReference type="STRING" id="953739.SVEN_5997"/>
<dbReference type="RefSeq" id="WP_015037178.1">
    <property type="nucleotide sequence ID" value="NC_018750.1"/>
</dbReference>
<dbReference type="Proteomes" id="UP000006854">
    <property type="component" value="Chromosome"/>
</dbReference>
<feature type="domain" description="Erythromycin biosynthesis protein CIII-like N-terminal" evidence="5">
    <location>
        <begin position="25"/>
        <end position="230"/>
    </location>
</feature>
<dbReference type="CDD" id="cd03784">
    <property type="entry name" value="GT1_Gtf-like"/>
    <property type="match status" value="1"/>
</dbReference>
<dbReference type="InterPro" id="IPR050426">
    <property type="entry name" value="Glycosyltransferase_28"/>
</dbReference>
<protein>
    <submittedName>
        <fullName evidence="6">Putative glycosyl transferase</fullName>
    </submittedName>
</protein>
<dbReference type="AlphaFoldDB" id="F2RC32"/>
<evidence type="ECO:0000256" key="3">
    <source>
        <dbReference type="ARBA" id="ARBA00022679"/>
    </source>
</evidence>
<dbReference type="KEGG" id="sve:SVEN_5997"/>
<keyword evidence="3 6" id="KW-0808">Transferase</keyword>
<evidence type="ECO:0000256" key="2">
    <source>
        <dbReference type="ARBA" id="ARBA00022676"/>
    </source>
</evidence>
<dbReference type="GO" id="GO:0017000">
    <property type="term" value="P:antibiotic biosynthetic process"/>
    <property type="evidence" value="ECO:0007669"/>
    <property type="project" value="UniProtKB-ARBA"/>
</dbReference>
<feature type="domain" description="Erythromycin biosynthesis protein CIII-like C-terminal" evidence="4">
    <location>
        <begin position="244"/>
        <end position="391"/>
    </location>
</feature>
<dbReference type="Pfam" id="PF21036">
    <property type="entry name" value="EryCIII-like_N"/>
    <property type="match status" value="1"/>
</dbReference>
<evidence type="ECO:0000256" key="1">
    <source>
        <dbReference type="ARBA" id="ARBA00006962"/>
    </source>
</evidence>
<dbReference type="PATRIC" id="fig|953739.5.peg.1207"/>
<dbReference type="OrthoDB" id="3863369at2"/>
<dbReference type="GeneID" id="51866540"/>
<evidence type="ECO:0000313" key="7">
    <source>
        <dbReference type="Proteomes" id="UP000006854"/>
    </source>
</evidence>
<dbReference type="GO" id="GO:0008194">
    <property type="term" value="F:UDP-glycosyltransferase activity"/>
    <property type="evidence" value="ECO:0007669"/>
    <property type="project" value="InterPro"/>
</dbReference>
<keyword evidence="7" id="KW-1185">Reference proteome</keyword>
<dbReference type="Pfam" id="PF06722">
    <property type="entry name" value="EryCIII-like_C"/>
    <property type="match status" value="1"/>
</dbReference>
<dbReference type="EMBL" id="FR845719">
    <property type="protein sequence ID" value="CCA59283.1"/>
    <property type="molecule type" value="Genomic_DNA"/>
</dbReference>
<dbReference type="HOGENOM" id="CLU_000537_7_4_11"/>
<dbReference type="eggNOG" id="COG1819">
    <property type="taxonomic scope" value="Bacteria"/>
</dbReference>
<evidence type="ECO:0000313" key="6">
    <source>
        <dbReference type="EMBL" id="CCA59283.1"/>
    </source>
</evidence>
<accession>F2RC32</accession>
<sequence length="397" mass="40148">MRYLFTTIPGTSHTLPLVPLAHAALAAGHEVAFAASGPALRAANAAGLQTIAAAGDEAAEPYEELIAKVTTSDLAQEFPGPKILPYVSGIFGEVGARLVEGVAEAARTWRADAVVFPPNHVAGLLAARMTGLPAVLHGIGTPRPVFAPALAYLEPVAARLGVDLPAPVADVEIDLNPASLTAPSLGGPGGGGPAAAHRLPMRYTSYNGGAEIPPGLLGRGERPRVAVTLGSLAALYGEGTMLREIVDGSADLGIELVITTGGAELPALTGSLPPHVTCVDWVPLRTLLASCDAIVHHGGMGSTFTAFDAGVPQLAIPLTGPESVSNGRVAADRGTGIVLDPPLSVPLTAATVKSSLHELLSNPAHRTAAAEVAAEMREMPAPAATLVQLNALLGGTA</sequence>
<evidence type="ECO:0000259" key="5">
    <source>
        <dbReference type="Pfam" id="PF21036"/>
    </source>
</evidence>
<dbReference type="PANTHER" id="PTHR48050">
    <property type="entry name" value="STEROL 3-BETA-GLUCOSYLTRANSFERASE"/>
    <property type="match status" value="1"/>
</dbReference>
<dbReference type="InterPro" id="IPR010610">
    <property type="entry name" value="EryCIII-like_C"/>
</dbReference>
<dbReference type="GO" id="GO:0016758">
    <property type="term" value="F:hexosyltransferase activity"/>
    <property type="evidence" value="ECO:0007669"/>
    <property type="project" value="UniProtKB-ARBA"/>
</dbReference>
<dbReference type="SUPFAM" id="SSF53756">
    <property type="entry name" value="UDP-Glycosyltransferase/glycogen phosphorylase"/>
    <property type="match status" value="1"/>
</dbReference>
<evidence type="ECO:0000259" key="4">
    <source>
        <dbReference type="Pfam" id="PF06722"/>
    </source>
</evidence>
<keyword evidence="2" id="KW-0328">Glycosyltransferase</keyword>
<dbReference type="Gene3D" id="3.40.50.2000">
    <property type="entry name" value="Glycogen Phosphorylase B"/>
    <property type="match status" value="2"/>
</dbReference>
<gene>
    <name evidence="6" type="ordered locus">SVEN_5997</name>
</gene>
<dbReference type="InterPro" id="IPR002213">
    <property type="entry name" value="UDP_glucos_trans"/>
</dbReference>
<proteinExistence type="inferred from homology"/>
<dbReference type="InterPro" id="IPR048284">
    <property type="entry name" value="EryCIII-like_N"/>
</dbReference>
<organism evidence="6 7">
    <name type="scientific">Streptomyces venezuelae (strain ATCC 10712 / CBS 650.69 / DSM 40230 / JCM 4526 / NBRC 13096 / PD 04745)</name>
    <dbReference type="NCBI Taxonomy" id="953739"/>
    <lineage>
        <taxon>Bacteria</taxon>
        <taxon>Bacillati</taxon>
        <taxon>Actinomycetota</taxon>
        <taxon>Actinomycetes</taxon>
        <taxon>Kitasatosporales</taxon>
        <taxon>Streptomycetaceae</taxon>
        <taxon>Streptomyces</taxon>
    </lineage>
</organism>
<comment type="similarity">
    <text evidence="1">Belongs to the glycosyltransferase 28 family.</text>
</comment>
<name>F2RC32_STRVP</name>
<reference evidence="6 7" key="1">
    <citation type="journal article" date="2011" name="BMC Genomics">
        <title>Genome-wide analysis of the role of GlnR in Streptomyces venezuelae provides new insights into global nitrogen regulation in actinomycetes.</title>
        <authorList>
            <person name="Pullan S.T."/>
            <person name="Bibb M.J."/>
            <person name="Merrick M."/>
        </authorList>
    </citation>
    <scope>NUCLEOTIDE SEQUENCE [LARGE SCALE GENOMIC DNA]</scope>
    <source>
        <strain evidence="7">ATCC 10712 / CBS 650.69 / DSM 40230 / JCM 4526 / NBRC 13096 / PD 04745</strain>
    </source>
</reference>